<feature type="transmembrane region" description="Helical" evidence="8">
    <location>
        <begin position="154"/>
        <end position="173"/>
    </location>
</feature>
<feature type="transmembrane region" description="Helical" evidence="8">
    <location>
        <begin position="92"/>
        <end position="111"/>
    </location>
</feature>
<dbReference type="UniPathway" id="UPA00219"/>
<feature type="transmembrane region" description="Helical" evidence="8">
    <location>
        <begin position="131"/>
        <end position="147"/>
    </location>
</feature>
<organism evidence="9 10">
    <name type="scientific">Microbispora cellulosiformans</name>
    <dbReference type="NCBI Taxonomy" id="2614688"/>
    <lineage>
        <taxon>Bacteria</taxon>
        <taxon>Bacillati</taxon>
        <taxon>Actinomycetota</taxon>
        <taxon>Actinomycetes</taxon>
        <taxon>Streptosporangiales</taxon>
        <taxon>Streptosporangiaceae</taxon>
        <taxon>Microbispora</taxon>
    </lineage>
</organism>
<comment type="pathway">
    <text evidence="2 8">Cell wall biogenesis; peptidoglycan biosynthesis.</text>
</comment>
<dbReference type="GO" id="GO:0005886">
    <property type="term" value="C:plasma membrane"/>
    <property type="evidence" value="ECO:0007669"/>
    <property type="project" value="UniProtKB-SubCell"/>
</dbReference>
<evidence type="ECO:0000256" key="1">
    <source>
        <dbReference type="ARBA" id="ARBA00004141"/>
    </source>
</evidence>
<keyword evidence="8" id="KW-1003">Cell membrane</keyword>
<feature type="transmembrane region" description="Helical" evidence="8">
    <location>
        <begin position="292"/>
        <end position="313"/>
    </location>
</feature>
<evidence type="ECO:0000256" key="7">
    <source>
        <dbReference type="ARBA" id="ARBA00049902"/>
    </source>
</evidence>
<comment type="catalytic activity">
    <reaction evidence="7 8">
        <text>[GlcNAc-(1-&gt;4)-Mur2Ac(oyl-L-Ala-gamma-D-Glu-L-Lys-D-Ala-D-Ala)](n)-di-trans,octa-cis-undecaprenyl diphosphate + beta-D-GlcNAc-(1-&gt;4)-Mur2Ac(oyl-L-Ala-gamma-D-Glu-L-Lys-D-Ala-D-Ala)-di-trans,octa-cis-undecaprenyl diphosphate = [GlcNAc-(1-&gt;4)-Mur2Ac(oyl-L-Ala-gamma-D-Glu-L-Lys-D-Ala-D-Ala)](n+1)-di-trans,octa-cis-undecaprenyl diphosphate + di-trans,octa-cis-undecaprenyl diphosphate + H(+)</text>
        <dbReference type="Rhea" id="RHEA:23708"/>
        <dbReference type="Rhea" id="RHEA-COMP:9602"/>
        <dbReference type="Rhea" id="RHEA-COMP:9603"/>
        <dbReference type="ChEBI" id="CHEBI:15378"/>
        <dbReference type="ChEBI" id="CHEBI:58405"/>
        <dbReference type="ChEBI" id="CHEBI:60033"/>
        <dbReference type="ChEBI" id="CHEBI:78435"/>
        <dbReference type="EC" id="2.4.99.28"/>
    </reaction>
</comment>
<feature type="transmembrane region" description="Helical" evidence="8">
    <location>
        <begin position="358"/>
        <end position="379"/>
    </location>
</feature>
<evidence type="ECO:0000256" key="4">
    <source>
        <dbReference type="ARBA" id="ARBA00022960"/>
    </source>
</evidence>
<dbReference type="GO" id="GO:0032153">
    <property type="term" value="C:cell division site"/>
    <property type="evidence" value="ECO:0007669"/>
    <property type="project" value="TreeGrafter"/>
</dbReference>
<dbReference type="NCBIfam" id="TIGR02210">
    <property type="entry name" value="rodA_shape"/>
    <property type="match status" value="1"/>
</dbReference>
<keyword evidence="4 8" id="KW-0133">Cell shape</keyword>
<comment type="similarity">
    <text evidence="8">Belongs to the SEDS family. MrdB/RodA subfamily.</text>
</comment>
<dbReference type="Proteomes" id="UP000327011">
    <property type="component" value="Unassembled WGS sequence"/>
</dbReference>
<dbReference type="PANTHER" id="PTHR30474:SF14">
    <property type="entry name" value="CELL CYCLE PROTEIN"/>
    <property type="match status" value="1"/>
</dbReference>
<feature type="transmembrane region" description="Helical" evidence="8">
    <location>
        <begin position="63"/>
        <end position="80"/>
    </location>
</feature>
<dbReference type="GO" id="GO:0009252">
    <property type="term" value="P:peptidoglycan biosynthetic process"/>
    <property type="evidence" value="ECO:0007669"/>
    <property type="project" value="UniProtKB-UniRule"/>
</dbReference>
<dbReference type="EMBL" id="VYTZ01000023">
    <property type="protein sequence ID" value="KAA9373468.1"/>
    <property type="molecule type" value="Genomic_DNA"/>
</dbReference>
<keyword evidence="5 8" id="KW-1133">Transmembrane helix</keyword>
<feature type="transmembrane region" description="Helical" evidence="8">
    <location>
        <begin position="21"/>
        <end position="51"/>
    </location>
</feature>
<comment type="caution">
    <text evidence="9">The sequence shown here is derived from an EMBL/GenBank/DDBJ whole genome shotgun (WGS) entry which is preliminary data.</text>
</comment>
<proteinExistence type="inferred from homology"/>
<feature type="transmembrane region" description="Helical" evidence="8">
    <location>
        <begin position="179"/>
        <end position="195"/>
    </location>
</feature>
<keyword evidence="3 8" id="KW-0812">Transmembrane</keyword>
<dbReference type="Pfam" id="PF01098">
    <property type="entry name" value="FTSW_RODA_SPOVE"/>
    <property type="match status" value="1"/>
</dbReference>
<evidence type="ECO:0000256" key="2">
    <source>
        <dbReference type="ARBA" id="ARBA00004752"/>
    </source>
</evidence>
<dbReference type="InterPro" id="IPR011923">
    <property type="entry name" value="RodA/MrdB"/>
</dbReference>
<sequence>MTTLGPLSVRLPSARATRRRASAGVSLPALGLVLPAVALSAIGLLLVWSATRGRPGSTLPERQAVSVGIGLVLMWAVSRIDLRLLRAYVPLFYLLGLAGLVAVLTPLGRTINGSHAWIVLGGGLQFQPSEFAKAATLLALATILGELRDGERRPGAGAVLLALGVAAVPVGLIALQPDHGTALVFLVLTFGMIAVSGAPKRWFAAFAAAGAAGVLLVWRLDLIRPYQLQRLMVLADPDADPMGMGYNATQSRIAIGSGGLLGKGLFHGEQTAGHFVPEQHTDFIFTVAGEELGFVGGACVILLMLALLWRGLWIAARSPSPFGTVLAGGVVCWLAFQTFVNVGMTMGLLPVAGLPLPFVSYGGSATISSLAAVGLLAAVNRRTRTPRIGQSRRGA</sequence>
<protein>
    <recommendedName>
        <fullName evidence="8">Peptidoglycan glycosyltransferase RodA</fullName>
        <shortName evidence="8">PGT</shortName>
        <ecNumber evidence="8">2.4.99.28</ecNumber>
    </recommendedName>
    <alternativeName>
        <fullName evidence="8">Cell elongation protein RodA</fullName>
    </alternativeName>
    <alternativeName>
        <fullName evidence="8">Cell wall polymerase</fullName>
    </alternativeName>
    <alternativeName>
        <fullName evidence="8">Peptidoglycan polymerase</fullName>
        <shortName evidence="8">PG polymerase</shortName>
    </alternativeName>
</protein>
<dbReference type="EC" id="2.4.99.28" evidence="8"/>
<evidence type="ECO:0000256" key="5">
    <source>
        <dbReference type="ARBA" id="ARBA00022989"/>
    </source>
</evidence>
<dbReference type="GO" id="GO:0071555">
    <property type="term" value="P:cell wall organization"/>
    <property type="evidence" value="ECO:0007669"/>
    <property type="project" value="UniProtKB-KW"/>
</dbReference>
<comment type="function">
    <text evidence="8">Peptidoglycan polymerase that is essential for cell wall elongation.</text>
</comment>
<dbReference type="GO" id="GO:0015648">
    <property type="term" value="F:lipid-linked peptidoglycan transporter activity"/>
    <property type="evidence" value="ECO:0007669"/>
    <property type="project" value="TreeGrafter"/>
</dbReference>
<keyword evidence="8" id="KW-0961">Cell wall biogenesis/degradation</keyword>
<feature type="transmembrane region" description="Helical" evidence="8">
    <location>
        <begin position="325"/>
        <end position="352"/>
    </location>
</feature>
<accession>A0A5J5JR37</accession>
<comment type="subcellular location">
    <subcellularLocation>
        <location evidence="8">Cell membrane</location>
        <topology evidence="8">Multi-pass membrane protein</topology>
    </subcellularLocation>
    <subcellularLocation>
        <location evidence="1">Membrane</location>
        <topology evidence="1">Multi-pass membrane protein</topology>
    </subcellularLocation>
</comment>
<keyword evidence="8" id="KW-0328">Glycosyltransferase</keyword>
<feature type="transmembrane region" description="Helical" evidence="8">
    <location>
        <begin position="202"/>
        <end position="220"/>
    </location>
</feature>
<keyword evidence="10" id="KW-1185">Reference proteome</keyword>
<gene>
    <name evidence="8 9" type="primary">rodA</name>
    <name evidence="9" type="ORF">F5972_35130</name>
</gene>
<evidence type="ECO:0000256" key="3">
    <source>
        <dbReference type="ARBA" id="ARBA00022692"/>
    </source>
</evidence>
<dbReference type="GO" id="GO:0008360">
    <property type="term" value="P:regulation of cell shape"/>
    <property type="evidence" value="ECO:0007669"/>
    <property type="project" value="UniProtKB-KW"/>
</dbReference>
<keyword evidence="8" id="KW-0573">Peptidoglycan synthesis</keyword>
<dbReference type="RefSeq" id="WP_150940199.1">
    <property type="nucleotide sequence ID" value="NZ_VYTZ01000023.1"/>
</dbReference>
<dbReference type="InterPro" id="IPR018365">
    <property type="entry name" value="Cell_cycle_FtsW-rel_CS"/>
</dbReference>
<evidence type="ECO:0000256" key="6">
    <source>
        <dbReference type="ARBA" id="ARBA00023136"/>
    </source>
</evidence>
<dbReference type="AlphaFoldDB" id="A0A5J5JR37"/>
<dbReference type="GO" id="GO:0051301">
    <property type="term" value="P:cell division"/>
    <property type="evidence" value="ECO:0007669"/>
    <property type="project" value="InterPro"/>
</dbReference>
<keyword evidence="6 8" id="KW-0472">Membrane</keyword>
<keyword evidence="8" id="KW-0808">Transferase</keyword>
<dbReference type="PROSITE" id="PS00428">
    <property type="entry name" value="FTSW_RODA_SPOVE"/>
    <property type="match status" value="1"/>
</dbReference>
<dbReference type="GO" id="GO:0008955">
    <property type="term" value="F:peptidoglycan glycosyltransferase activity"/>
    <property type="evidence" value="ECO:0007669"/>
    <property type="project" value="UniProtKB-UniRule"/>
</dbReference>
<evidence type="ECO:0000256" key="8">
    <source>
        <dbReference type="HAMAP-Rule" id="MF_02079"/>
    </source>
</evidence>
<name>A0A5J5JR37_9ACTN</name>
<reference evidence="9 10" key="1">
    <citation type="submission" date="2019-09" db="EMBL/GenBank/DDBJ databases">
        <title>Screening of Novel Bioactive Compounds from Soil-Associated.</title>
        <authorList>
            <person name="Gong X."/>
        </authorList>
    </citation>
    <scope>NUCLEOTIDE SEQUENCE [LARGE SCALE GENOMIC DNA]</scope>
    <source>
        <strain evidence="9 10">Gxj-6</strain>
    </source>
</reference>
<dbReference type="HAMAP" id="MF_02079">
    <property type="entry name" value="PGT_RodA"/>
    <property type="match status" value="1"/>
</dbReference>
<evidence type="ECO:0000313" key="10">
    <source>
        <dbReference type="Proteomes" id="UP000327011"/>
    </source>
</evidence>
<evidence type="ECO:0000313" key="9">
    <source>
        <dbReference type="EMBL" id="KAA9373468.1"/>
    </source>
</evidence>
<dbReference type="InterPro" id="IPR001182">
    <property type="entry name" value="FtsW/RodA"/>
</dbReference>
<dbReference type="PANTHER" id="PTHR30474">
    <property type="entry name" value="CELL CYCLE PROTEIN"/>
    <property type="match status" value="1"/>
</dbReference>